<evidence type="ECO:0000313" key="2">
    <source>
        <dbReference type="Proteomes" id="UP000314294"/>
    </source>
</evidence>
<organism evidence="1 2">
    <name type="scientific">Liparis tanakae</name>
    <name type="common">Tanaka's snailfish</name>
    <dbReference type="NCBI Taxonomy" id="230148"/>
    <lineage>
        <taxon>Eukaryota</taxon>
        <taxon>Metazoa</taxon>
        <taxon>Chordata</taxon>
        <taxon>Craniata</taxon>
        <taxon>Vertebrata</taxon>
        <taxon>Euteleostomi</taxon>
        <taxon>Actinopterygii</taxon>
        <taxon>Neopterygii</taxon>
        <taxon>Teleostei</taxon>
        <taxon>Neoteleostei</taxon>
        <taxon>Acanthomorphata</taxon>
        <taxon>Eupercaria</taxon>
        <taxon>Perciformes</taxon>
        <taxon>Cottioidei</taxon>
        <taxon>Cottales</taxon>
        <taxon>Liparidae</taxon>
        <taxon>Liparis</taxon>
    </lineage>
</organism>
<keyword evidence="2" id="KW-1185">Reference proteome</keyword>
<accession>A0A4Z2FCW0</accession>
<protein>
    <submittedName>
        <fullName evidence="1">Uncharacterized protein</fullName>
    </submittedName>
</protein>
<reference evidence="1 2" key="1">
    <citation type="submission" date="2019-03" db="EMBL/GenBank/DDBJ databases">
        <title>First draft genome of Liparis tanakae, snailfish: a comprehensive survey of snailfish specific genes.</title>
        <authorList>
            <person name="Kim W."/>
            <person name="Song I."/>
            <person name="Jeong J.-H."/>
            <person name="Kim D."/>
            <person name="Kim S."/>
            <person name="Ryu S."/>
            <person name="Song J.Y."/>
            <person name="Lee S.K."/>
        </authorList>
    </citation>
    <scope>NUCLEOTIDE SEQUENCE [LARGE SCALE GENOMIC DNA]</scope>
    <source>
        <tissue evidence="1">Muscle</tissue>
    </source>
</reference>
<dbReference type="EMBL" id="SRLO01001336">
    <property type="protein sequence ID" value="TNN38801.1"/>
    <property type="molecule type" value="Genomic_DNA"/>
</dbReference>
<dbReference type="AlphaFoldDB" id="A0A4Z2FCW0"/>
<gene>
    <name evidence="1" type="ORF">EYF80_051027</name>
</gene>
<proteinExistence type="predicted"/>
<evidence type="ECO:0000313" key="1">
    <source>
        <dbReference type="EMBL" id="TNN38801.1"/>
    </source>
</evidence>
<name>A0A4Z2FCW0_9TELE</name>
<dbReference type="Proteomes" id="UP000314294">
    <property type="component" value="Unassembled WGS sequence"/>
</dbReference>
<sequence length="73" mass="8013">MLLLSLQALSNRGTQHIVDVCEPDASLCHMWKYSACEDQNNGRRQEMRRCFGCSLSALGSCFTDTAAREAAGS</sequence>
<comment type="caution">
    <text evidence="1">The sequence shown here is derived from an EMBL/GenBank/DDBJ whole genome shotgun (WGS) entry which is preliminary data.</text>
</comment>